<comment type="caution">
    <text evidence="7">The sequence shown here is derived from an EMBL/GenBank/DDBJ whole genome shotgun (WGS) entry which is preliminary data.</text>
</comment>
<dbReference type="InterPro" id="IPR019020">
    <property type="entry name" value="Cyt-c552/DMSO_Rdtase_haem-bd"/>
</dbReference>
<dbReference type="Pfam" id="PF09459">
    <property type="entry name" value="EB_dh"/>
    <property type="match status" value="1"/>
</dbReference>
<evidence type="ECO:0000313" key="8">
    <source>
        <dbReference type="Proteomes" id="UP000076962"/>
    </source>
</evidence>
<dbReference type="SMART" id="SM00887">
    <property type="entry name" value="EB_dh"/>
    <property type="match status" value="1"/>
</dbReference>
<keyword evidence="3" id="KW-0479">Metal-binding</keyword>
<dbReference type="Gene3D" id="2.60.40.1190">
    <property type="match status" value="1"/>
</dbReference>
<evidence type="ECO:0000259" key="6">
    <source>
        <dbReference type="SMART" id="SM00887"/>
    </source>
</evidence>
<dbReference type="EMBL" id="LUTY01002921">
    <property type="protein sequence ID" value="OAD19156.1"/>
    <property type="molecule type" value="Genomic_DNA"/>
</dbReference>
<evidence type="ECO:0000313" key="7">
    <source>
        <dbReference type="EMBL" id="OAD19156.1"/>
    </source>
</evidence>
<evidence type="ECO:0000256" key="2">
    <source>
        <dbReference type="ARBA" id="ARBA00022617"/>
    </source>
</evidence>
<keyword evidence="4" id="KW-0249">Electron transport</keyword>
<keyword evidence="8" id="KW-1185">Reference proteome</keyword>
<gene>
    <name evidence="7" type="ORF">THIOM_005227</name>
</gene>
<proteinExistence type="predicted"/>
<protein>
    <submittedName>
        <fullName evidence="7">Nitrate reductase subunit gamma</fullName>
    </submittedName>
</protein>
<evidence type="ECO:0000256" key="4">
    <source>
        <dbReference type="ARBA" id="ARBA00022982"/>
    </source>
</evidence>
<keyword evidence="5" id="KW-0408">Iron</keyword>
<dbReference type="AlphaFoldDB" id="A0A176RTW5"/>
<keyword evidence="2" id="KW-0349">Heme</keyword>
<dbReference type="GO" id="GO:0046872">
    <property type="term" value="F:metal ion binding"/>
    <property type="evidence" value="ECO:0007669"/>
    <property type="project" value="UniProtKB-KW"/>
</dbReference>
<evidence type="ECO:0000256" key="5">
    <source>
        <dbReference type="ARBA" id="ARBA00023004"/>
    </source>
</evidence>
<reference evidence="7 8" key="1">
    <citation type="submission" date="2016-05" db="EMBL/GenBank/DDBJ databases">
        <title>Single-cell genome of chain-forming Candidatus Thiomargarita nelsonii and comparison to other large sulfur-oxidizing bacteria.</title>
        <authorList>
            <person name="Winkel M."/>
            <person name="Salman V."/>
            <person name="Woyke T."/>
            <person name="Schulz-Vogt H."/>
            <person name="Richter M."/>
            <person name="Flood B."/>
            <person name="Bailey J."/>
            <person name="Amann R."/>
            <person name="Mussmann M."/>
        </authorList>
    </citation>
    <scope>NUCLEOTIDE SEQUENCE [LARGE SCALE GENOMIC DNA]</scope>
    <source>
        <strain evidence="7 8">THI036</strain>
    </source>
</reference>
<dbReference type="Proteomes" id="UP000076962">
    <property type="component" value="Unassembled WGS sequence"/>
</dbReference>
<accession>A0A176RTW5</accession>
<keyword evidence="1" id="KW-0813">Transport</keyword>
<evidence type="ECO:0000256" key="1">
    <source>
        <dbReference type="ARBA" id="ARBA00022448"/>
    </source>
</evidence>
<feature type="domain" description="Cytochrome c-552/DMSO reductase-like haem-binding" evidence="6">
    <location>
        <begin position="14"/>
        <end position="249"/>
    </location>
</feature>
<evidence type="ECO:0000256" key="3">
    <source>
        <dbReference type="ARBA" id="ARBA00022723"/>
    </source>
</evidence>
<dbReference type="GO" id="GO:0020037">
    <property type="term" value="F:heme binding"/>
    <property type="evidence" value="ECO:0007669"/>
    <property type="project" value="InterPro"/>
</dbReference>
<organism evidence="7 8">
    <name type="scientific">Candidatus Thiomargarita nelsonii</name>
    <dbReference type="NCBI Taxonomy" id="1003181"/>
    <lineage>
        <taxon>Bacteria</taxon>
        <taxon>Pseudomonadati</taxon>
        <taxon>Pseudomonadota</taxon>
        <taxon>Gammaproteobacteria</taxon>
        <taxon>Thiotrichales</taxon>
        <taxon>Thiotrichaceae</taxon>
        <taxon>Thiomargarita</taxon>
    </lineage>
</organism>
<sequence length="259" mass="28545">MKKVTGPLPTSPLAAVWQQAPATDVAVLAQQMTTPKLAKASVNKITAQALTDGKSIAWRVSWQDAAPNSNVDVNRFSDAVALEFPLTEFAAPMMGHRGGGKVQILYWRGLWQKDVDEGFQDVQNVHPNYLNSHYWFANGEGPYRVPDSFTNPASHQWFIAKQAGNPMAKFSRSEPAQELIAEGWGTLTHQPESATTAKGVWKNGSWAVIFTRPLATDDPNDHQFAQGEKGEIAFAVWQGGEGNVGARKHWSLWTAYQMP</sequence>
<name>A0A176RTW5_9GAMM</name>